<organism evidence="2 3">
    <name type="scientific">Brassica cretica</name>
    <name type="common">Mustard</name>
    <dbReference type="NCBI Taxonomy" id="69181"/>
    <lineage>
        <taxon>Eukaryota</taxon>
        <taxon>Viridiplantae</taxon>
        <taxon>Streptophyta</taxon>
        <taxon>Embryophyta</taxon>
        <taxon>Tracheophyta</taxon>
        <taxon>Spermatophyta</taxon>
        <taxon>Magnoliopsida</taxon>
        <taxon>eudicotyledons</taxon>
        <taxon>Gunneridae</taxon>
        <taxon>Pentapetalae</taxon>
        <taxon>rosids</taxon>
        <taxon>malvids</taxon>
        <taxon>Brassicales</taxon>
        <taxon>Brassicaceae</taxon>
        <taxon>Brassiceae</taxon>
        <taxon>Brassica</taxon>
    </lineage>
</organism>
<proteinExistence type="predicted"/>
<evidence type="ECO:0000256" key="1">
    <source>
        <dbReference type="SAM" id="MobiDB-lite"/>
    </source>
</evidence>
<accession>A0A8S9PAX7</accession>
<evidence type="ECO:0000313" key="2">
    <source>
        <dbReference type="EMBL" id="KAF3514844.1"/>
    </source>
</evidence>
<sequence>MTQDDISAVYIKPRDEIQTQAHFNGSSQVKPKTETEKRQSEATFKNKGRGDKSTVSPAQLQLSNMFGVLEDHVAELSS</sequence>
<evidence type="ECO:0000313" key="3">
    <source>
        <dbReference type="Proteomes" id="UP000712600"/>
    </source>
</evidence>
<dbReference type="Proteomes" id="UP000712600">
    <property type="component" value="Unassembled WGS sequence"/>
</dbReference>
<name>A0A8S9PAX7_BRACR</name>
<feature type="compositionally biased region" description="Polar residues" evidence="1">
    <location>
        <begin position="18"/>
        <end position="30"/>
    </location>
</feature>
<dbReference type="AlphaFoldDB" id="A0A8S9PAX7"/>
<feature type="compositionally biased region" description="Basic and acidic residues" evidence="1">
    <location>
        <begin position="31"/>
        <end position="40"/>
    </location>
</feature>
<dbReference type="EMBL" id="QGKX02001521">
    <property type="protein sequence ID" value="KAF3514844.1"/>
    <property type="molecule type" value="Genomic_DNA"/>
</dbReference>
<gene>
    <name evidence="2" type="ORF">F2Q69_00001781</name>
</gene>
<reference evidence="2" key="1">
    <citation type="submission" date="2019-12" db="EMBL/GenBank/DDBJ databases">
        <title>Genome sequencing and annotation of Brassica cretica.</title>
        <authorList>
            <person name="Studholme D.J."/>
            <person name="Sarris P."/>
        </authorList>
    </citation>
    <scope>NUCLEOTIDE SEQUENCE</scope>
    <source>
        <strain evidence="2">PFS-109/04</strain>
        <tissue evidence="2">Leaf</tissue>
    </source>
</reference>
<comment type="caution">
    <text evidence="2">The sequence shown here is derived from an EMBL/GenBank/DDBJ whole genome shotgun (WGS) entry which is preliminary data.</text>
</comment>
<protein>
    <submittedName>
        <fullName evidence="2">Uncharacterized protein</fullName>
    </submittedName>
</protein>
<feature type="region of interest" description="Disordered" evidence="1">
    <location>
        <begin position="1"/>
        <end position="58"/>
    </location>
</feature>